<comment type="caution">
    <text evidence="3">The sequence shown here is derived from an EMBL/GenBank/DDBJ whole genome shotgun (WGS) entry which is preliminary data.</text>
</comment>
<protein>
    <submittedName>
        <fullName evidence="3">Quinol monooxygenase YgiN</fullName>
    </submittedName>
</protein>
<organism evidence="3 4">
    <name type="scientific">Paraburkholderia tropica</name>
    <dbReference type="NCBI Taxonomy" id="92647"/>
    <lineage>
        <taxon>Bacteria</taxon>
        <taxon>Pseudomonadati</taxon>
        <taxon>Pseudomonadota</taxon>
        <taxon>Betaproteobacteria</taxon>
        <taxon>Burkholderiales</taxon>
        <taxon>Burkholderiaceae</taxon>
        <taxon>Paraburkholderia</taxon>
    </lineage>
</organism>
<feature type="domain" description="ABM" evidence="2">
    <location>
        <begin position="43"/>
        <end position="133"/>
    </location>
</feature>
<dbReference type="AlphaFoldDB" id="A0A1A5XBW2"/>
<dbReference type="RefSeq" id="WP_065060652.1">
    <property type="nucleotide sequence ID" value="NZ_CADFGN010000007.1"/>
</dbReference>
<feature type="domain" description="ABM" evidence="2">
    <location>
        <begin position="153"/>
        <end position="242"/>
    </location>
</feature>
<sequence>MRHSCFATLRNRTGKLVVLASSALIAASAFAAAPDASSNALPYSNLSTLHVKAAQLQPFLRALRHNAANAREEAGNLSFTVFQSTTSPTTLYVLEQWKDQAAYEAHMKQPALLEMHQAAKADLDGGIAHMRIIPATPDAGIQPKQIAQGNQTSNVLVFLSVKPAESAQFHADVAAVSPTFRAAPGNVSFEVYQNADDKNEMVQLERWTSESTHQDNLKRPVIQQIRSGYAVTLAKPMLDGRVLLKDVTDD</sequence>
<dbReference type="Gene3D" id="3.30.70.100">
    <property type="match status" value="1"/>
</dbReference>
<keyword evidence="3" id="KW-0560">Oxidoreductase</keyword>
<dbReference type="PANTHER" id="PTHR33336">
    <property type="entry name" value="QUINOL MONOOXYGENASE YGIN-RELATED"/>
    <property type="match status" value="1"/>
</dbReference>
<dbReference type="EMBL" id="FNZM01000004">
    <property type="protein sequence ID" value="SEJ35069.1"/>
    <property type="molecule type" value="Genomic_DNA"/>
</dbReference>
<keyword evidence="3" id="KW-0503">Monooxygenase</keyword>
<gene>
    <name evidence="3" type="ORF">SAMN05216550_104112</name>
</gene>
<proteinExistence type="predicted"/>
<evidence type="ECO:0000256" key="1">
    <source>
        <dbReference type="SAM" id="SignalP"/>
    </source>
</evidence>
<name>A0A1A5XBW2_9BURK</name>
<dbReference type="Pfam" id="PF03992">
    <property type="entry name" value="ABM"/>
    <property type="match status" value="2"/>
</dbReference>
<evidence type="ECO:0000259" key="2">
    <source>
        <dbReference type="PROSITE" id="PS51725"/>
    </source>
</evidence>
<dbReference type="OrthoDB" id="287932at2"/>
<dbReference type="InterPro" id="IPR007138">
    <property type="entry name" value="ABM_dom"/>
</dbReference>
<dbReference type="Proteomes" id="UP000183529">
    <property type="component" value="Unassembled WGS sequence"/>
</dbReference>
<dbReference type="SUPFAM" id="SSF54909">
    <property type="entry name" value="Dimeric alpha+beta barrel"/>
    <property type="match status" value="2"/>
</dbReference>
<accession>A0A1A5XBW2</accession>
<dbReference type="PANTHER" id="PTHR33336:SF3">
    <property type="entry name" value="ABM DOMAIN-CONTAINING PROTEIN"/>
    <property type="match status" value="1"/>
</dbReference>
<dbReference type="GO" id="GO:0004497">
    <property type="term" value="F:monooxygenase activity"/>
    <property type="evidence" value="ECO:0007669"/>
    <property type="project" value="UniProtKB-KW"/>
</dbReference>
<dbReference type="PROSITE" id="PS51725">
    <property type="entry name" value="ABM"/>
    <property type="match status" value="2"/>
</dbReference>
<evidence type="ECO:0000313" key="4">
    <source>
        <dbReference type="Proteomes" id="UP000183529"/>
    </source>
</evidence>
<dbReference type="InterPro" id="IPR011008">
    <property type="entry name" value="Dimeric_a/b-barrel"/>
</dbReference>
<keyword evidence="1" id="KW-0732">Signal</keyword>
<dbReference type="InterPro" id="IPR050744">
    <property type="entry name" value="AI-2_Isomerase_LsrG"/>
</dbReference>
<evidence type="ECO:0000313" key="3">
    <source>
        <dbReference type="EMBL" id="SEJ35069.1"/>
    </source>
</evidence>
<feature type="chain" id="PRO_5015053598" evidence="1">
    <location>
        <begin position="32"/>
        <end position="250"/>
    </location>
</feature>
<feature type="signal peptide" evidence="1">
    <location>
        <begin position="1"/>
        <end position="31"/>
    </location>
</feature>
<reference evidence="3 4" key="1">
    <citation type="submission" date="2016-10" db="EMBL/GenBank/DDBJ databases">
        <authorList>
            <person name="Varghese N."/>
            <person name="Submissions S."/>
        </authorList>
    </citation>
    <scope>NUCLEOTIDE SEQUENCE [LARGE SCALE GENOMIC DNA]</scope>
    <source>
        <strain evidence="3 4">LMG 22274</strain>
    </source>
</reference>
<dbReference type="GeneID" id="61303851"/>